<evidence type="ECO:0000256" key="13">
    <source>
        <dbReference type="ARBA" id="ARBA00023128"/>
    </source>
</evidence>
<evidence type="ECO:0000313" key="20">
    <source>
        <dbReference type="EMBL" id="BAU46453.1"/>
    </source>
</evidence>
<evidence type="ECO:0000256" key="16">
    <source>
        <dbReference type="RuleBase" id="RU003404"/>
    </source>
</evidence>
<dbReference type="InterPro" id="IPR003945">
    <property type="entry name" value="NU5C-like"/>
</dbReference>
<dbReference type="GO" id="GO:0003954">
    <property type="term" value="F:NADH dehydrogenase activity"/>
    <property type="evidence" value="ECO:0007669"/>
    <property type="project" value="TreeGrafter"/>
</dbReference>
<dbReference type="GO" id="GO:0015990">
    <property type="term" value="P:electron transport coupled proton transport"/>
    <property type="evidence" value="ECO:0007669"/>
    <property type="project" value="TreeGrafter"/>
</dbReference>
<keyword evidence="12 16" id="KW-0830">Ubiquinone</keyword>
<dbReference type="Pfam" id="PF00662">
    <property type="entry name" value="Proton_antipo_N"/>
    <property type="match status" value="1"/>
</dbReference>
<feature type="domain" description="NADH dehydrogenase subunit 5 C-terminal" evidence="19">
    <location>
        <begin position="428"/>
        <end position="608"/>
    </location>
</feature>
<dbReference type="AlphaFoldDB" id="A0A125SXL3"/>
<dbReference type="PANTHER" id="PTHR42829:SF2">
    <property type="entry name" value="NADH-UBIQUINONE OXIDOREDUCTASE CHAIN 5"/>
    <property type="match status" value="1"/>
</dbReference>
<keyword evidence="13 16" id="KW-0496">Mitochondrion</keyword>
<dbReference type="NCBIfam" id="TIGR01974">
    <property type="entry name" value="NDH_I_L"/>
    <property type="match status" value="1"/>
</dbReference>
<dbReference type="InterPro" id="IPR010934">
    <property type="entry name" value="NADH_DH_su5_C"/>
</dbReference>
<dbReference type="GO" id="GO:0005743">
    <property type="term" value="C:mitochondrial inner membrane"/>
    <property type="evidence" value="ECO:0007669"/>
    <property type="project" value="UniProtKB-SubCell"/>
</dbReference>
<feature type="domain" description="NADH:quinone oxidoreductase/Mrp antiporter transmembrane" evidence="17">
    <location>
        <begin position="139"/>
        <end position="422"/>
    </location>
</feature>
<evidence type="ECO:0000259" key="19">
    <source>
        <dbReference type="Pfam" id="PF06455"/>
    </source>
</evidence>
<keyword evidence="6 16" id="KW-0812">Transmembrane</keyword>
<dbReference type="Pfam" id="PF06455">
    <property type="entry name" value="NADH5_C"/>
    <property type="match status" value="1"/>
</dbReference>
<geneLocation type="mitochondrion" evidence="20"/>
<comment type="similarity">
    <text evidence="16">Belongs to the complex I subunit 5 family.</text>
</comment>
<feature type="transmembrane region" description="Helical" evidence="16">
    <location>
        <begin position="39"/>
        <end position="60"/>
    </location>
</feature>
<evidence type="ECO:0000256" key="11">
    <source>
        <dbReference type="ARBA" id="ARBA00023027"/>
    </source>
</evidence>
<keyword evidence="7" id="KW-0999">Mitochondrion inner membrane</keyword>
<feature type="transmembrane region" description="Helical" evidence="16">
    <location>
        <begin position="492"/>
        <end position="512"/>
    </location>
</feature>
<dbReference type="PRINTS" id="PR01434">
    <property type="entry name" value="NADHDHGNASE5"/>
</dbReference>
<feature type="transmembrane region" description="Helical" evidence="16">
    <location>
        <begin position="90"/>
        <end position="110"/>
    </location>
</feature>
<dbReference type="EMBL" id="AP013348">
    <property type="protein sequence ID" value="BAU46453.1"/>
    <property type="molecule type" value="Genomic_DNA"/>
</dbReference>
<evidence type="ECO:0000256" key="8">
    <source>
        <dbReference type="ARBA" id="ARBA00022967"/>
    </source>
</evidence>
<feature type="transmembrane region" description="Helical" evidence="16">
    <location>
        <begin position="413"/>
        <end position="436"/>
    </location>
</feature>
<evidence type="ECO:0000256" key="9">
    <source>
        <dbReference type="ARBA" id="ARBA00022982"/>
    </source>
</evidence>
<feature type="transmembrane region" description="Helical" evidence="16">
    <location>
        <begin position="589"/>
        <end position="608"/>
    </location>
</feature>
<evidence type="ECO:0000259" key="17">
    <source>
        <dbReference type="Pfam" id="PF00361"/>
    </source>
</evidence>
<feature type="transmembrane region" description="Helical" evidence="16">
    <location>
        <begin position="247"/>
        <end position="267"/>
    </location>
</feature>
<keyword evidence="5" id="KW-0679">Respiratory chain</keyword>
<evidence type="ECO:0000256" key="5">
    <source>
        <dbReference type="ARBA" id="ARBA00022660"/>
    </source>
</evidence>
<evidence type="ECO:0000256" key="2">
    <source>
        <dbReference type="ARBA" id="ARBA00012944"/>
    </source>
</evidence>
<dbReference type="InterPro" id="IPR001516">
    <property type="entry name" value="Proton_antipo_N"/>
</dbReference>
<feature type="transmembrane region" description="Helical" evidence="16">
    <location>
        <begin position="307"/>
        <end position="325"/>
    </location>
</feature>
<feature type="transmembrane region" description="Helical" evidence="16">
    <location>
        <begin position="216"/>
        <end position="235"/>
    </location>
</feature>
<name>A0A125SXL3_9TELE</name>
<dbReference type="Pfam" id="PF00361">
    <property type="entry name" value="Proton_antipo_M"/>
    <property type="match status" value="1"/>
</dbReference>
<keyword evidence="10 16" id="KW-1133">Transmembrane helix</keyword>
<evidence type="ECO:0000256" key="7">
    <source>
        <dbReference type="ARBA" id="ARBA00022792"/>
    </source>
</evidence>
<evidence type="ECO:0000256" key="6">
    <source>
        <dbReference type="ARBA" id="ARBA00022692"/>
    </source>
</evidence>
<feature type="domain" description="NADH-Ubiquinone oxidoreductase (complex I) chain 5 N-terminal" evidence="18">
    <location>
        <begin position="73"/>
        <end position="123"/>
    </location>
</feature>
<evidence type="ECO:0000256" key="3">
    <source>
        <dbReference type="ARBA" id="ARBA00021096"/>
    </source>
</evidence>
<proteinExistence type="inferred from homology"/>
<feature type="transmembrane region" description="Helical" evidence="16">
    <location>
        <begin position="122"/>
        <end position="139"/>
    </location>
</feature>
<keyword evidence="11 16" id="KW-0520">NAD</keyword>
<evidence type="ECO:0000256" key="14">
    <source>
        <dbReference type="ARBA" id="ARBA00023136"/>
    </source>
</evidence>
<feature type="transmembrane region" description="Helical" evidence="16">
    <location>
        <begin position="331"/>
        <end position="353"/>
    </location>
</feature>
<dbReference type="GO" id="GO:0008137">
    <property type="term" value="F:NADH dehydrogenase (ubiquinone) activity"/>
    <property type="evidence" value="ECO:0007669"/>
    <property type="project" value="UniProtKB-EC"/>
</dbReference>
<feature type="transmembrane region" description="Helical" evidence="16">
    <location>
        <begin position="6"/>
        <end position="27"/>
    </location>
</feature>
<keyword evidence="4 16" id="KW-0813">Transport</keyword>
<dbReference type="InterPro" id="IPR018393">
    <property type="entry name" value="NADHpl_OxRdtase_5_subgr"/>
</dbReference>
<evidence type="ECO:0000256" key="4">
    <source>
        <dbReference type="ARBA" id="ARBA00022448"/>
    </source>
</evidence>
<keyword evidence="9" id="KW-0249">Electron transport</keyword>
<organism evidence="20">
    <name type="scientific">Acheilognathus sp. CBM-ZF-11927</name>
    <dbReference type="NCBI Taxonomy" id="1396444"/>
    <lineage>
        <taxon>Eukaryota</taxon>
        <taxon>Metazoa</taxon>
        <taxon>Chordata</taxon>
        <taxon>Craniata</taxon>
        <taxon>Vertebrata</taxon>
        <taxon>Euteleostomi</taxon>
        <taxon>Actinopterygii</taxon>
        <taxon>Neopterygii</taxon>
        <taxon>Teleostei</taxon>
        <taxon>Ostariophysi</taxon>
        <taxon>Cypriniformes</taxon>
        <taxon>Acheilognathidae</taxon>
        <taxon>Acheilognathus</taxon>
    </lineage>
</organism>
<dbReference type="EC" id="7.1.1.2" evidence="2 16"/>
<keyword evidence="14 16" id="KW-0472">Membrane</keyword>
<accession>A0A125SXL3</accession>
<keyword evidence="8" id="KW-1278">Translocase</keyword>
<gene>
    <name evidence="20" type="primary">ND5</name>
</gene>
<evidence type="ECO:0000256" key="1">
    <source>
        <dbReference type="ARBA" id="ARBA00004448"/>
    </source>
</evidence>
<feature type="transmembrane region" description="Helical" evidence="16">
    <location>
        <begin position="463"/>
        <end position="480"/>
    </location>
</feature>
<sequence length="611" mass="67557">MNSTTLIMSSSLVLILLILVFPLLTTLSPKPQPPEWANTHVKTAVSTSFFISLLPLMIFLDQGLETIVTNWHWMNTQMFDTNISLKFDHYSLIFTPIALYVTWSILEFALWYMHSDPNMNRFFKYLLLFLVAMVILVTANNMFQLFIGWEGVGIMSFLLIGWWYGRADANTAALQAVIYNRVGDIGLILTMAWFAMNFNSWEMQQIFLLSKDSDMTIPLIGLILAATGKSAQFGLHPWLPSAMEGPTPVSALLHSSTMVVAGIFLLIRLHPLMEQNKLALTICLCLGALTTLFTATCALTQNDIKKIVAFSTSSQLGLMMVTIGLNQPQLAFLHICTHAFFKAMLFLCSGSIIHSLNDEQDIRKMGGLQNLMPTTSACLMIGSLALTGTPFLAGFFSKDAIIEALNTSHLNAWALTLTLIATSFTAVYSFRVVFFVSMGSPRFPTLAPINENNPLVINPLKRLAWGSILAGLIITSNFLPSKTPIMTMPLTLKMAALAVTITGLLIALELTAMTNKQVKIMPSTSLHHFSNMLGYFPSITHRLSPKLNLVLGQSIATKLDQTWFEISGPKGLALTQIIMSKTMSDIQRGLIKTYLTIFLLTTTLAVLICAI</sequence>
<comment type="subcellular location">
    <subcellularLocation>
        <location evidence="1">Mitochondrion inner membrane</location>
        <topology evidence="1">Multi-pass membrane protein</topology>
    </subcellularLocation>
</comment>
<feature type="transmembrane region" description="Helical" evidence="16">
    <location>
        <begin position="279"/>
        <end position="300"/>
    </location>
</feature>
<evidence type="ECO:0000259" key="18">
    <source>
        <dbReference type="Pfam" id="PF00662"/>
    </source>
</evidence>
<reference evidence="20" key="1">
    <citation type="submission" date="2013-09" db="EMBL/GenBank/DDBJ databases">
        <title>whole mitogenome of fishes.</title>
        <authorList>
            <person name="Miya M."/>
        </authorList>
    </citation>
    <scope>NUCLEOTIDE SEQUENCE</scope>
</reference>
<feature type="transmembrane region" description="Helical" evidence="16">
    <location>
        <begin position="177"/>
        <end position="196"/>
    </location>
</feature>
<feature type="transmembrane region" description="Helical" evidence="16">
    <location>
        <begin position="145"/>
        <end position="165"/>
    </location>
</feature>
<protein>
    <recommendedName>
        <fullName evidence="3 16">NADH-ubiquinone oxidoreductase chain 5</fullName>
        <ecNumber evidence="2 16">7.1.1.2</ecNumber>
    </recommendedName>
</protein>
<evidence type="ECO:0000256" key="10">
    <source>
        <dbReference type="ARBA" id="ARBA00022989"/>
    </source>
</evidence>
<dbReference type="InterPro" id="IPR001750">
    <property type="entry name" value="ND/Mrp_TM"/>
</dbReference>
<evidence type="ECO:0000256" key="12">
    <source>
        <dbReference type="ARBA" id="ARBA00023075"/>
    </source>
</evidence>
<dbReference type="PANTHER" id="PTHR42829">
    <property type="entry name" value="NADH-UBIQUINONE OXIDOREDUCTASE CHAIN 5"/>
    <property type="match status" value="1"/>
</dbReference>
<dbReference type="GO" id="GO:0042773">
    <property type="term" value="P:ATP synthesis coupled electron transport"/>
    <property type="evidence" value="ECO:0007669"/>
    <property type="project" value="InterPro"/>
</dbReference>
<comment type="function">
    <text evidence="16">Core subunit of the mitochondrial membrane respiratory chain NADH dehydrogenase (Complex I) which catalyzes electron transfer from NADH through the respiratory chain, using ubiquinone as an electron acceptor. Essential for the catalytic activity and assembly of complex I.</text>
</comment>
<feature type="transmembrane region" description="Helical" evidence="16">
    <location>
        <begin position="374"/>
        <end position="393"/>
    </location>
</feature>
<comment type="catalytic activity">
    <reaction evidence="15 16">
        <text>a ubiquinone + NADH + 5 H(+)(in) = a ubiquinol + NAD(+) + 4 H(+)(out)</text>
        <dbReference type="Rhea" id="RHEA:29091"/>
        <dbReference type="Rhea" id="RHEA-COMP:9565"/>
        <dbReference type="Rhea" id="RHEA-COMP:9566"/>
        <dbReference type="ChEBI" id="CHEBI:15378"/>
        <dbReference type="ChEBI" id="CHEBI:16389"/>
        <dbReference type="ChEBI" id="CHEBI:17976"/>
        <dbReference type="ChEBI" id="CHEBI:57540"/>
        <dbReference type="ChEBI" id="CHEBI:57945"/>
        <dbReference type="EC" id="7.1.1.2"/>
    </reaction>
</comment>
<evidence type="ECO:0000256" key="15">
    <source>
        <dbReference type="ARBA" id="ARBA00049551"/>
    </source>
</evidence>